<dbReference type="GO" id="GO:0006364">
    <property type="term" value="P:rRNA processing"/>
    <property type="evidence" value="ECO:0007669"/>
    <property type="project" value="TreeGrafter"/>
</dbReference>
<dbReference type="AlphaFoldDB" id="A0A9P5GZ20"/>
<dbReference type="GO" id="GO:0004525">
    <property type="term" value="F:ribonuclease III activity"/>
    <property type="evidence" value="ECO:0007669"/>
    <property type="project" value="InterPro"/>
</dbReference>
<dbReference type="SMART" id="SM00535">
    <property type="entry name" value="RIBOc"/>
    <property type="match status" value="1"/>
</dbReference>
<evidence type="ECO:0000313" key="5">
    <source>
        <dbReference type="Proteomes" id="UP000722485"/>
    </source>
</evidence>
<dbReference type="PANTHER" id="PTHR11207:SF0">
    <property type="entry name" value="RIBONUCLEASE 3"/>
    <property type="match status" value="1"/>
</dbReference>
<evidence type="ECO:0000256" key="1">
    <source>
        <dbReference type="ARBA" id="ARBA00022884"/>
    </source>
</evidence>
<dbReference type="OrthoDB" id="2392202at2759"/>
<feature type="domain" description="RNase III" evidence="3">
    <location>
        <begin position="54"/>
        <end position="174"/>
    </location>
</feature>
<reference evidence="4" key="1">
    <citation type="submission" date="2020-03" db="EMBL/GenBank/DDBJ databases">
        <title>Draft Genome Sequence of Cylindrodendrum hubeiense.</title>
        <authorList>
            <person name="Buettner E."/>
            <person name="Kellner H."/>
        </authorList>
    </citation>
    <scope>NUCLEOTIDE SEQUENCE</scope>
    <source>
        <strain evidence="4">IHI 201604</strain>
    </source>
</reference>
<dbReference type="Pfam" id="PF00636">
    <property type="entry name" value="Ribonuclease_3"/>
    <property type="match status" value="1"/>
</dbReference>
<dbReference type="InterPro" id="IPR000999">
    <property type="entry name" value="RNase_III_dom"/>
</dbReference>
<dbReference type="GO" id="GO:0005654">
    <property type="term" value="C:nucleoplasm"/>
    <property type="evidence" value="ECO:0007669"/>
    <property type="project" value="TreeGrafter"/>
</dbReference>
<dbReference type="CDD" id="cd00593">
    <property type="entry name" value="RIBOc"/>
    <property type="match status" value="1"/>
</dbReference>
<evidence type="ECO:0000259" key="3">
    <source>
        <dbReference type="PROSITE" id="PS50142"/>
    </source>
</evidence>
<dbReference type="GO" id="GO:0034475">
    <property type="term" value="P:U4 snRNA 3'-end processing"/>
    <property type="evidence" value="ECO:0007669"/>
    <property type="project" value="TreeGrafter"/>
</dbReference>
<sequence length="332" mass="36483">MSKRPSSSTEEDQSQRKRHHGEASSRSLPIPDLSTATPWSSSDISSELPPLPEISSSELELAAFSHPGIGHGPNYERLEWLGDAYIEMIATALIFQTFGLSSAGRSSQIREQLVRNVTLAGYFRQYKMEKRARLPADMGNMEELILAKTKDKELIKIQGDIFEAFVAAVVLSDPVNGLATVITWLKSLWGRTIKDQIKQAEKASNSIPLIGGNQSTTSGGTGAKEVTAKERLAQVLVVKGIHLRYEDMPNNDKKDKNLGLPLFSVGIYLDGWGEKNKYLGVGTALKKKEAGQKAAAMALQNKKLMTLYGDKKRAFMETQKALEETNGKEGSK</sequence>
<dbReference type="GO" id="GO:0003723">
    <property type="term" value="F:RNA binding"/>
    <property type="evidence" value="ECO:0007669"/>
    <property type="project" value="UniProtKB-KW"/>
</dbReference>
<dbReference type="PROSITE" id="PS50142">
    <property type="entry name" value="RNASE_3_2"/>
    <property type="match status" value="1"/>
</dbReference>
<dbReference type="EMBL" id="JAANBB010000285">
    <property type="protein sequence ID" value="KAF7544805.1"/>
    <property type="molecule type" value="Genomic_DNA"/>
</dbReference>
<keyword evidence="5" id="KW-1185">Reference proteome</keyword>
<dbReference type="Gene3D" id="1.10.1520.10">
    <property type="entry name" value="Ribonuclease III domain"/>
    <property type="match status" value="1"/>
</dbReference>
<dbReference type="GO" id="GO:0006369">
    <property type="term" value="P:termination of RNA polymerase II transcription"/>
    <property type="evidence" value="ECO:0007669"/>
    <property type="project" value="TreeGrafter"/>
</dbReference>
<proteinExistence type="predicted"/>
<feature type="region of interest" description="Disordered" evidence="2">
    <location>
        <begin position="1"/>
        <end position="51"/>
    </location>
</feature>
<name>A0A9P5GZ20_9HYPO</name>
<dbReference type="SUPFAM" id="SSF69065">
    <property type="entry name" value="RNase III domain-like"/>
    <property type="match status" value="1"/>
</dbReference>
<dbReference type="SUPFAM" id="SSF54768">
    <property type="entry name" value="dsRNA-binding domain-like"/>
    <property type="match status" value="1"/>
</dbReference>
<feature type="compositionally biased region" description="Polar residues" evidence="2">
    <location>
        <begin position="34"/>
        <end position="43"/>
    </location>
</feature>
<dbReference type="PANTHER" id="PTHR11207">
    <property type="entry name" value="RIBONUCLEASE III"/>
    <property type="match status" value="1"/>
</dbReference>
<dbReference type="InterPro" id="IPR036389">
    <property type="entry name" value="RNase_III_sf"/>
</dbReference>
<evidence type="ECO:0000256" key="2">
    <source>
        <dbReference type="SAM" id="MobiDB-lite"/>
    </source>
</evidence>
<protein>
    <recommendedName>
        <fullName evidence="3">RNase III domain-containing protein</fullName>
    </recommendedName>
</protein>
<dbReference type="PROSITE" id="PS00517">
    <property type="entry name" value="RNASE_3_1"/>
    <property type="match status" value="1"/>
</dbReference>
<organism evidence="4 5">
    <name type="scientific">Cylindrodendrum hubeiense</name>
    <dbReference type="NCBI Taxonomy" id="595255"/>
    <lineage>
        <taxon>Eukaryota</taxon>
        <taxon>Fungi</taxon>
        <taxon>Dikarya</taxon>
        <taxon>Ascomycota</taxon>
        <taxon>Pezizomycotina</taxon>
        <taxon>Sordariomycetes</taxon>
        <taxon>Hypocreomycetidae</taxon>
        <taxon>Hypocreales</taxon>
        <taxon>Nectriaceae</taxon>
        <taxon>Cylindrodendrum</taxon>
    </lineage>
</organism>
<evidence type="ECO:0000313" key="4">
    <source>
        <dbReference type="EMBL" id="KAF7544805.1"/>
    </source>
</evidence>
<gene>
    <name evidence="4" type="ORF">G7Z17_g9669</name>
</gene>
<dbReference type="Proteomes" id="UP000722485">
    <property type="component" value="Unassembled WGS sequence"/>
</dbReference>
<dbReference type="Gene3D" id="3.30.160.20">
    <property type="match status" value="1"/>
</dbReference>
<comment type="caution">
    <text evidence="4">The sequence shown here is derived from an EMBL/GenBank/DDBJ whole genome shotgun (WGS) entry which is preliminary data.</text>
</comment>
<accession>A0A9P5GZ20</accession>
<keyword evidence="1" id="KW-0694">RNA-binding</keyword>